<evidence type="ECO:0000313" key="1">
    <source>
        <dbReference type="EMBL" id="TDL19086.1"/>
    </source>
</evidence>
<sequence>MANPLPQLISFQRSAAAALLSSPASISSTFPSSRSSSRAVSYHDDKHNNIPGLCVSIHDSRTIPYITNPTILPAFLNLLFSEIVFLKCLYSF</sequence>
<gene>
    <name evidence="1" type="ORF">BD410DRAFT_792511</name>
</gene>
<dbReference type="Proteomes" id="UP000294933">
    <property type="component" value="Unassembled WGS sequence"/>
</dbReference>
<dbReference type="AlphaFoldDB" id="A0A4Y7PVM0"/>
<keyword evidence="2" id="KW-1185">Reference proteome</keyword>
<proteinExistence type="predicted"/>
<protein>
    <submittedName>
        <fullName evidence="1">Uncharacterized protein</fullName>
    </submittedName>
</protein>
<accession>A0A4Y7PVM0</accession>
<evidence type="ECO:0000313" key="2">
    <source>
        <dbReference type="Proteomes" id="UP000294933"/>
    </source>
</evidence>
<dbReference type="EMBL" id="ML170200">
    <property type="protein sequence ID" value="TDL19086.1"/>
    <property type="molecule type" value="Genomic_DNA"/>
</dbReference>
<organism evidence="1 2">
    <name type="scientific">Rickenella mellea</name>
    <dbReference type="NCBI Taxonomy" id="50990"/>
    <lineage>
        <taxon>Eukaryota</taxon>
        <taxon>Fungi</taxon>
        <taxon>Dikarya</taxon>
        <taxon>Basidiomycota</taxon>
        <taxon>Agaricomycotina</taxon>
        <taxon>Agaricomycetes</taxon>
        <taxon>Hymenochaetales</taxon>
        <taxon>Rickenellaceae</taxon>
        <taxon>Rickenella</taxon>
    </lineage>
</organism>
<reference evidence="1 2" key="1">
    <citation type="submission" date="2018-06" db="EMBL/GenBank/DDBJ databases">
        <title>A transcriptomic atlas of mushroom development highlights an independent origin of complex multicellularity.</title>
        <authorList>
            <consortium name="DOE Joint Genome Institute"/>
            <person name="Krizsan K."/>
            <person name="Almasi E."/>
            <person name="Merenyi Z."/>
            <person name="Sahu N."/>
            <person name="Viragh M."/>
            <person name="Koszo T."/>
            <person name="Mondo S."/>
            <person name="Kiss B."/>
            <person name="Balint B."/>
            <person name="Kues U."/>
            <person name="Barry K."/>
            <person name="Hegedus J.C."/>
            <person name="Henrissat B."/>
            <person name="Johnson J."/>
            <person name="Lipzen A."/>
            <person name="Ohm R."/>
            <person name="Nagy I."/>
            <person name="Pangilinan J."/>
            <person name="Yan J."/>
            <person name="Xiong Y."/>
            <person name="Grigoriev I.V."/>
            <person name="Hibbett D.S."/>
            <person name="Nagy L.G."/>
        </authorList>
    </citation>
    <scope>NUCLEOTIDE SEQUENCE [LARGE SCALE GENOMIC DNA]</scope>
    <source>
        <strain evidence="1 2">SZMC22713</strain>
    </source>
</reference>
<dbReference type="VEuPathDB" id="FungiDB:BD410DRAFT_792511"/>
<name>A0A4Y7PVM0_9AGAM</name>